<keyword evidence="4" id="KW-0805">Transcription regulation</keyword>
<dbReference type="RefSeq" id="XP_018986114.1">
    <property type="nucleotide sequence ID" value="XM_019131688.1"/>
</dbReference>
<dbReference type="CDD" id="cd14723">
    <property type="entry name" value="ZIP_Ppr1"/>
    <property type="match status" value="1"/>
</dbReference>
<keyword evidence="6" id="KW-0804">Transcription</keyword>
<evidence type="ECO:0000256" key="8">
    <source>
        <dbReference type="SAM" id="MobiDB-lite"/>
    </source>
</evidence>
<dbReference type="GO" id="GO:0005634">
    <property type="term" value="C:nucleus"/>
    <property type="evidence" value="ECO:0007669"/>
    <property type="project" value="UniProtKB-SubCell"/>
</dbReference>
<dbReference type="Gene3D" id="4.10.240.10">
    <property type="entry name" value="Zn(2)-C6 fungal-type DNA-binding domain"/>
    <property type="match status" value="1"/>
</dbReference>
<dbReference type="PROSITE" id="PS50048">
    <property type="entry name" value="ZN2_CY6_FUNGAL_2"/>
    <property type="match status" value="1"/>
</dbReference>
<feature type="non-terminal residue" evidence="10">
    <location>
        <position position="619"/>
    </location>
</feature>
<dbReference type="GO" id="GO:0008270">
    <property type="term" value="F:zinc ion binding"/>
    <property type="evidence" value="ECO:0007669"/>
    <property type="project" value="InterPro"/>
</dbReference>
<keyword evidence="11" id="KW-1185">Reference proteome</keyword>
<name>A0A1E3QSV0_9ASCO</name>
<evidence type="ECO:0000256" key="2">
    <source>
        <dbReference type="ARBA" id="ARBA00022723"/>
    </source>
</evidence>
<evidence type="ECO:0000259" key="9">
    <source>
        <dbReference type="PROSITE" id="PS50048"/>
    </source>
</evidence>
<evidence type="ECO:0000313" key="11">
    <source>
        <dbReference type="Proteomes" id="UP000094336"/>
    </source>
</evidence>
<keyword evidence="2" id="KW-0479">Metal-binding</keyword>
<dbReference type="GO" id="GO:0000981">
    <property type="term" value="F:DNA-binding transcription factor activity, RNA polymerase II-specific"/>
    <property type="evidence" value="ECO:0007669"/>
    <property type="project" value="InterPro"/>
</dbReference>
<dbReference type="SUPFAM" id="SSF57959">
    <property type="entry name" value="Leucine zipper domain"/>
    <property type="match status" value="1"/>
</dbReference>
<feature type="region of interest" description="Disordered" evidence="8">
    <location>
        <begin position="1"/>
        <end position="22"/>
    </location>
</feature>
<dbReference type="CDD" id="cd00067">
    <property type="entry name" value="GAL4"/>
    <property type="match status" value="1"/>
</dbReference>
<dbReference type="PANTHER" id="PTHR47782:SF1">
    <property type="entry name" value="PYRIMIDINE PATHWAY REGULATORY PROTEIN 1"/>
    <property type="match status" value="1"/>
</dbReference>
<dbReference type="GO" id="GO:0043565">
    <property type="term" value="F:sequence-specific DNA binding"/>
    <property type="evidence" value="ECO:0007669"/>
    <property type="project" value="TreeGrafter"/>
</dbReference>
<dbReference type="PANTHER" id="PTHR47782">
    <property type="entry name" value="ZN(II)2CYS6 TRANSCRIPTION FACTOR (EUROFUNG)-RELATED"/>
    <property type="match status" value="1"/>
</dbReference>
<dbReference type="OrthoDB" id="2399539at2759"/>
<dbReference type="Pfam" id="PF04082">
    <property type="entry name" value="Fungal_trans"/>
    <property type="match status" value="1"/>
</dbReference>
<dbReference type="Proteomes" id="UP000094336">
    <property type="component" value="Unassembled WGS sequence"/>
</dbReference>
<dbReference type="EMBL" id="KV454429">
    <property type="protein sequence ID" value="ODQ80786.1"/>
    <property type="molecule type" value="Genomic_DNA"/>
</dbReference>
<evidence type="ECO:0000256" key="1">
    <source>
        <dbReference type="ARBA" id="ARBA00004123"/>
    </source>
</evidence>
<dbReference type="CDD" id="cd12148">
    <property type="entry name" value="fungal_TF_MHR"/>
    <property type="match status" value="1"/>
</dbReference>
<dbReference type="GO" id="GO:0045944">
    <property type="term" value="P:positive regulation of transcription by RNA polymerase II"/>
    <property type="evidence" value="ECO:0007669"/>
    <property type="project" value="TreeGrafter"/>
</dbReference>
<dbReference type="PROSITE" id="PS00463">
    <property type="entry name" value="ZN2_CY6_FUNGAL_1"/>
    <property type="match status" value="1"/>
</dbReference>
<dbReference type="GeneID" id="30149541"/>
<reference evidence="11" key="1">
    <citation type="submission" date="2016-05" db="EMBL/GenBank/DDBJ databases">
        <title>Comparative genomics of biotechnologically important yeasts.</title>
        <authorList>
            <consortium name="DOE Joint Genome Institute"/>
            <person name="Riley R."/>
            <person name="Haridas S."/>
            <person name="Wolfe K.H."/>
            <person name="Lopes M.R."/>
            <person name="Hittinger C.T."/>
            <person name="Goker M."/>
            <person name="Salamov A."/>
            <person name="Wisecaver J."/>
            <person name="Long T.M."/>
            <person name="Aerts A.L."/>
            <person name="Barry K."/>
            <person name="Choi C."/>
            <person name="Clum A."/>
            <person name="Coughlan A.Y."/>
            <person name="Deshpande S."/>
            <person name="Douglass A.P."/>
            <person name="Hanson S.J."/>
            <person name="Klenk H.-P."/>
            <person name="Labutti K."/>
            <person name="Lapidus A."/>
            <person name="Lindquist E."/>
            <person name="Lipzen A."/>
            <person name="Meier-Kolthoff J.P."/>
            <person name="Ohm R.A."/>
            <person name="Otillar R.P."/>
            <person name="Pangilinan J."/>
            <person name="Peng Y."/>
            <person name="Rokas A."/>
            <person name="Rosa C.A."/>
            <person name="Scheuner C."/>
            <person name="Sibirny A.A."/>
            <person name="Slot J.C."/>
            <person name="Stielow J.B."/>
            <person name="Sun H."/>
            <person name="Kurtzman C.P."/>
            <person name="Blackwell M."/>
            <person name="Grigoriev I.V."/>
            <person name="Jeffries T.W."/>
        </authorList>
    </citation>
    <scope>NUCLEOTIDE SEQUENCE [LARGE SCALE GENOMIC DNA]</scope>
    <source>
        <strain evidence="11">NRRL Y-12698</strain>
    </source>
</reference>
<feature type="domain" description="Zn(2)-C6 fungal-type" evidence="9">
    <location>
        <begin position="32"/>
        <end position="61"/>
    </location>
</feature>
<keyword evidence="7" id="KW-0539">Nucleus</keyword>
<organism evidence="10 11">
    <name type="scientific">Babjeviella inositovora NRRL Y-12698</name>
    <dbReference type="NCBI Taxonomy" id="984486"/>
    <lineage>
        <taxon>Eukaryota</taxon>
        <taxon>Fungi</taxon>
        <taxon>Dikarya</taxon>
        <taxon>Ascomycota</taxon>
        <taxon>Saccharomycotina</taxon>
        <taxon>Pichiomycetes</taxon>
        <taxon>Serinales incertae sedis</taxon>
        <taxon>Babjeviella</taxon>
    </lineage>
</organism>
<keyword evidence="3" id="KW-0862">Zinc</keyword>
<dbReference type="InterPro" id="IPR007219">
    <property type="entry name" value="XnlR_reg_dom"/>
</dbReference>
<comment type="subcellular location">
    <subcellularLocation>
        <location evidence="1">Nucleus</location>
    </subcellularLocation>
</comment>
<dbReference type="InterPro" id="IPR036864">
    <property type="entry name" value="Zn2-C6_fun-type_DNA-bd_sf"/>
</dbReference>
<evidence type="ECO:0000256" key="4">
    <source>
        <dbReference type="ARBA" id="ARBA00023015"/>
    </source>
</evidence>
<dbReference type="InterPro" id="IPR052202">
    <property type="entry name" value="Yeast_MetPath_Reg"/>
</dbReference>
<evidence type="ECO:0000313" key="10">
    <source>
        <dbReference type="EMBL" id="ODQ80786.1"/>
    </source>
</evidence>
<dbReference type="InterPro" id="IPR046347">
    <property type="entry name" value="bZIP_sf"/>
</dbReference>
<dbReference type="Pfam" id="PF00172">
    <property type="entry name" value="Zn_clus"/>
    <property type="match status" value="1"/>
</dbReference>
<evidence type="ECO:0000256" key="3">
    <source>
        <dbReference type="ARBA" id="ARBA00022833"/>
    </source>
</evidence>
<sequence length="619" mass="70194">MTRNPSVSSDSEDSSKKRPSSSILGISRSIAACQRCRTKKIRCDQNFPACAKCAKSGVECVGLDPATGREVPRSYVIHLEDKIAELEILLRENGIDPEAKRQKVERPEGQVKHLEPEREAATILPMSSAPTLVGASSDVSFSRLMFSTVNFNNAEHDPSITSSPSTYPALLPPKQIAQEYLKIYFAQTNSQLPILHREQFIAKYWDPIYGQLGKVSLASDYTTTSMPLRVAETDTWDFRLRQHIDAFQKDNAGGDYVDLMRYVDGLVVPSEFVIPLYFLNIIFAVALSALHLQYPAEILDGFRSAALRSMDVVYSSLDRLESLQGILLLTLYSMMRPAQPGVWYVLGLALRLCVDLGLQNELGNKKLLGFVKDMRRRLFWCTYSLDRQVCVYLGRPFGIPEGCVNTQFPSELDDMLIVEDSTADYLENASGIPTYKVVSLAMFKIRQIQAEIQQIMYEGNELPRAFSNLASWSEYILKKLDNWRLNTPNAPRKMNCDFNLEFFNLSYNHTLLMLHGLSPRSPKFSFNDYRIATEAAKQVIITYDRMLAMQLINYTWVAVHNLFMAGASYLYSVYTCDDLRESISLKELKRITNTAVNIFQSLRDRCDAATTCKDTFEFL</sequence>
<keyword evidence="5" id="KW-0238">DNA-binding</keyword>
<evidence type="ECO:0000256" key="7">
    <source>
        <dbReference type="ARBA" id="ARBA00023242"/>
    </source>
</evidence>
<proteinExistence type="predicted"/>
<protein>
    <recommendedName>
        <fullName evidence="9">Zn(2)-C6 fungal-type domain-containing protein</fullName>
    </recommendedName>
</protein>
<dbReference type="SMART" id="SM00906">
    <property type="entry name" value="Fungal_trans"/>
    <property type="match status" value="1"/>
</dbReference>
<accession>A0A1E3QSV0</accession>
<dbReference type="GO" id="GO:0006351">
    <property type="term" value="P:DNA-templated transcription"/>
    <property type="evidence" value="ECO:0007669"/>
    <property type="project" value="InterPro"/>
</dbReference>
<dbReference type="STRING" id="984486.A0A1E3QSV0"/>
<dbReference type="InterPro" id="IPR001138">
    <property type="entry name" value="Zn2Cys6_DnaBD"/>
</dbReference>
<evidence type="ECO:0000256" key="6">
    <source>
        <dbReference type="ARBA" id="ARBA00023163"/>
    </source>
</evidence>
<gene>
    <name evidence="10" type="ORF">BABINDRAFT_34769</name>
</gene>
<dbReference type="SMART" id="SM00066">
    <property type="entry name" value="GAL4"/>
    <property type="match status" value="1"/>
</dbReference>
<evidence type="ECO:0000256" key="5">
    <source>
        <dbReference type="ARBA" id="ARBA00023125"/>
    </source>
</evidence>
<dbReference type="SUPFAM" id="SSF57701">
    <property type="entry name" value="Zn2/Cys6 DNA-binding domain"/>
    <property type="match status" value="1"/>
</dbReference>
<dbReference type="AlphaFoldDB" id="A0A1E3QSV0"/>